<keyword evidence="5 8" id="KW-0812">Transmembrane</keyword>
<dbReference type="PANTHER" id="PTHR34979:SF1">
    <property type="entry name" value="INNER MEMBRANE PROTEIN YGAZ"/>
    <property type="match status" value="1"/>
</dbReference>
<gene>
    <name evidence="9" type="ORF">GV832_12905</name>
</gene>
<accession>A0AAE4YF11</accession>
<sequence>MTEGRSGVWAGALEALPLMLGYFPIAFSFGVAATRAGLSGWEAMGLSIIVFAGAAQFLAIALITGGTPVVLAGLTLAAMNLRHVLYGPVLLQKAGRPATRWAGIWSFALTDEVFGAALGAMARGQRFSEGFMAVLGLAAYGAWVAGTAAGAWAGGGALDAWPAVAAGLDFMLPALFLALLLSILSRAQVPVILASVLATVVVTLGLSARVETLQAAGTLGLFAGMIAGAVTGVAWRARDAQ</sequence>
<keyword evidence="4" id="KW-1003">Cell membrane</keyword>
<keyword evidence="7 8" id="KW-0472">Membrane</keyword>
<feature type="transmembrane region" description="Helical" evidence="8">
    <location>
        <begin position="216"/>
        <end position="235"/>
    </location>
</feature>
<feature type="transmembrane region" description="Helical" evidence="8">
    <location>
        <begin position="191"/>
        <end position="210"/>
    </location>
</feature>
<reference evidence="9" key="1">
    <citation type="submission" date="2020-01" db="EMBL/GenBank/DDBJ databases">
        <authorList>
            <person name="Chen W.-M."/>
        </authorList>
    </citation>
    <scope>NUCLEOTIDE SEQUENCE</scope>
    <source>
        <strain evidence="9">CYK-10</strain>
    </source>
</reference>
<evidence type="ECO:0000256" key="7">
    <source>
        <dbReference type="ARBA" id="ARBA00023136"/>
    </source>
</evidence>
<name>A0AAE4YF11_9RHOB</name>
<evidence type="ECO:0000256" key="6">
    <source>
        <dbReference type="ARBA" id="ARBA00022989"/>
    </source>
</evidence>
<evidence type="ECO:0000256" key="5">
    <source>
        <dbReference type="ARBA" id="ARBA00022692"/>
    </source>
</evidence>
<dbReference type="Pfam" id="PF03591">
    <property type="entry name" value="AzlC"/>
    <property type="match status" value="1"/>
</dbReference>
<dbReference type="PANTHER" id="PTHR34979">
    <property type="entry name" value="INNER MEMBRANE PROTEIN YGAZ"/>
    <property type="match status" value="1"/>
</dbReference>
<evidence type="ECO:0000313" key="9">
    <source>
        <dbReference type="EMBL" id="NBZ88485.1"/>
    </source>
</evidence>
<feature type="transmembrane region" description="Helical" evidence="8">
    <location>
        <begin position="6"/>
        <end position="31"/>
    </location>
</feature>
<evidence type="ECO:0000256" key="4">
    <source>
        <dbReference type="ARBA" id="ARBA00022475"/>
    </source>
</evidence>
<proteinExistence type="inferred from homology"/>
<dbReference type="Proteomes" id="UP001193501">
    <property type="component" value="Unassembled WGS sequence"/>
</dbReference>
<evidence type="ECO:0000256" key="3">
    <source>
        <dbReference type="ARBA" id="ARBA00022448"/>
    </source>
</evidence>
<keyword evidence="10" id="KW-1185">Reference proteome</keyword>
<feature type="transmembrane region" description="Helical" evidence="8">
    <location>
        <begin position="160"/>
        <end position="184"/>
    </location>
</feature>
<dbReference type="AlphaFoldDB" id="A0AAE4YF11"/>
<evidence type="ECO:0000313" key="10">
    <source>
        <dbReference type="Proteomes" id="UP001193501"/>
    </source>
</evidence>
<comment type="caution">
    <text evidence="9">The sequence shown here is derived from an EMBL/GenBank/DDBJ whole genome shotgun (WGS) entry which is preliminary data.</text>
</comment>
<keyword evidence="6 8" id="KW-1133">Transmembrane helix</keyword>
<evidence type="ECO:0000256" key="8">
    <source>
        <dbReference type="SAM" id="Phobius"/>
    </source>
</evidence>
<dbReference type="InterPro" id="IPR011606">
    <property type="entry name" value="Brnchd-chn_aa_trnsp_permease"/>
</dbReference>
<comment type="similarity">
    <text evidence="2">Belongs to the AzlC family.</text>
</comment>
<dbReference type="EMBL" id="JAABNR010000011">
    <property type="protein sequence ID" value="NBZ88485.1"/>
    <property type="molecule type" value="Genomic_DNA"/>
</dbReference>
<comment type="subcellular location">
    <subcellularLocation>
        <location evidence="1">Cell membrane</location>
        <topology evidence="1">Multi-pass membrane protein</topology>
    </subcellularLocation>
</comment>
<dbReference type="GO" id="GO:1903785">
    <property type="term" value="P:L-valine transmembrane transport"/>
    <property type="evidence" value="ECO:0007669"/>
    <property type="project" value="TreeGrafter"/>
</dbReference>
<keyword evidence="3" id="KW-0813">Transport</keyword>
<feature type="transmembrane region" description="Helical" evidence="8">
    <location>
        <begin position="43"/>
        <end position="63"/>
    </location>
</feature>
<evidence type="ECO:0000256" key="2">
    <source>
        <dbReference type="ARBA" id="ARBA00010735"/>
    </source>
</evidence>
<evidence type="ECO:0000256" key="1">
    <source>
        <dbReference type="ARBA" id="ARBA00004651"/>
    </source>
</evidence>
<feature type="transmembrane region" description="Helical" evidence="8">
    <location>
        <begin position="131"/>
        <end position="154"/>
    </location>
</feature>
<dbReference type="GO" id="GO:0005886">
    <property type="term" value="C:plasma membrane"/>
    <property type="evidence" value="ECO:0007669"/>
    <property type="project" value="UniProtKB-SubCell"/>
</dbReference>
<organism evidence="9 10">
    <name type="scientific">Stagnihabitans tardus</name>
    <dbReference type="NCBI Taxonomy" id="2699202"/>
    <lineage>
        <taxon>Bacteria</taxon>
        <taxon>Pseudomonadati</taxon>
        <taxon>Pseudomonadota</taxon>
        <taxon>Alphaproteobacteria</taxon>
        <taxon>Rhodobacterales</taxon>
        <taxon>Paracoccaceae</taxon>
        <taxon>Stagnihabitans</taxon>
    </lineage>
</organism>
<protein>
    <submittedName>
        <fullName evidence="9">Branched-chain amino acid ABC transporter permease</fullName>
    </submittedName>
</protein>